<sequence length="106" mass="12146">MTTRSTTVSLNTTVDRHHPYRCPLARHHHRRLPHHHHQPPPPSSLGFCRINSSIVHNTTDINLQAFRSTALWRVADLLSCYRRLQPEMADGVVMAFDGGGDGSRWW</sequence>
<accession>A0A5N6NEK2</accession>
<dbReference type="EMBL" id="SZYD01000012">
    <property type="protein sequence ID" value="KAD4586301.1"/>
    <property type="molecule type" value="Genomic_DNA"/>
</dbReference>
<dbReference type="Proteomes" id="UP000326396">
    <property type="component" value="Linkage Group LG2"/>
</dbReference>
<organism evidence="1 2">
    <name type="scientific">Mikania micrantha</name>
    <name type="common">bitter vine</name>
    <dbReference type="NCBI Taxonomy" id="192012"/>
    <lineage>
        <taxon>Eukaryota</taxon>
        <taxon>Viridiplantae</taxon>
        <taxon>Streptophyta</taxon>
        <taxon>Embryophyta</taxon>
        <taxon>Tracheophyta</taxon>
        <taxon>Spermatophyta</taxon>
        <taxon>Magnoliopsida</taxon>
        <taxon>eudicotyledons</taxon>
        <taxon>Gunneridae</taxon>
        <taxon>Pentapetalae</taxon>
        <taxon>asterids</taxon>
        <taxon>campanulids</taxon>
        <taxon>Asterales</taxon>
        <taxon>Asteraceae</taxon>
        <taxon>Asteroideae</taxon>
        <taxon>Heliantheae alliance</taxon>
        <taxon>Eupatorieae</taxon>
        <taxon>Mikania</taxon>
    </lineage>
</organism>
<comment type="caution">
    <text evidence="1">The sequence shown here is derived from an EMBL/GenBank/DDBJ whole genome shotgun (WGS) entry which is preliminary data.</text>
</comment>
<keyword evidence="2" id="KW-1185">Reference proteome</keyword>
<evidence type="ECO:0000313" key="2">
    <source>
        <dbReference type="Proteomes" id="UP000326396"/>
    </source>
</evidence>
<dbReference type="AlphaFoldDB" id="A0A5N6NEK2"/>
<evidence type="ECO:0000313" key="1">
    <source>
        <dbReference type="EMBL" id="KAD4586301.1"/>
    </source>
</evidence>
<name>A0A5N6NEK2_9ASTR</name>
<protein>
    <submittedName>
        <fullName evidence="1">Uncharacterized protein</fullName>
    </submittedName>
</protein>
<proteinExistence type="predicted"/>
<gene>
    <name evidence="1" type="ORF">E3N88_23902</name>
</gene>
<reference evidence="1 2" key="1">
    <citation type="submission" date="2019-05" db="EMBL/GenBank/DDBJ databases">
        <title>Mikania micrantha, genome provides insights into the molecular mechanism of rapid growth.</title>
        <authorList>
            <person name="Liu B."/>
        </authorList>
    </citation>
    <scope>NUCLEOTIDE SEQUENCE [LARGE SCALE GENOMIC DNA]</scope>
    <source>
        <strain evidence="1">NLD-2019</strain>
        <tissue evidence="1">Leaf</tissue>
    </source>
</reference>